<evidence type="ECO:0000313" key="1">
    <source>
        <dbReference type="EMBL" id="KAG2608181.1"/>
    </source>
</evidence>
<name>A0A8T0T9Q0_PANVG</name>
<keyword evidence="2" id="KW-1185">Reference proteome</keyword>
<dbReference type="InterPro" id="IPR032675">
    <property type="entry name" value="LRR_dom_sf"/>
</dbReference>
<accession>A0A8T0T9Q0</accession>
<gene>
    <name evidence="1" type="ORF">PVAP13_4NG283138</name>
</gene>
<dbReference type="PANTHER" id="PTHR36766:SF61">
    <property type="entry name" value="NB-ARC DOMAIN DISEASE RESISTANCE PROTEIN"/>
    <property type="match status" value="1"/>
</dbReference>
<dbReference type="PANTHER" id="PTHR36766">
    <property type="entry name" value="PLANT BROAD-SPECTRUM MILDEW RESISTANCE PROTEIN RPW8"/>
    <property type="match status" value="1"/>
</dbReference>
<dbReference type="SUPFAM" id="SSF52047">
    <property type="entry name" value="RNI-like"/>
    <property type="match status" value="1"/>
</dbReference>
<dbReference type="Proteomes" id="UP000823388">
    <property type="component" value="Chromosome 4N"/>
</dbReference>
<dbReference type="Gene3D" id="3.80.10.10">
    <property type="entry name" value="Ribonuclease Inhibitor"/>
    <property type="match status" value="1"/>
</dbReference>
<sequence>MLAIHNCAEFDLMEPEEALSGLCCLRTLSLFAHPKLVGFPDSFKSAASSLEYVGINDCKGLEKLPSFIQDFTSLKKIVIRDCPALSMRCAVGSGEDYHLTRHVPVVKHYQGKTLIQH</sequence>
<dbReference type="AlphaFoldDB" id="A0A8T0T9Q0"/>
<reference evidence="1" key="1">
    <citation type="submission" date="2020-05" db="EMBL/GenBank/DDBJ databases">
        <title>WGS assembly of Panicum virgatum.</title>
        <authorList>
            <person name="Lovell J.T."/>
            <person name="Jenkins J."/>
            <person name="Shu S."/>
            <person name="Juenger T.E."/>
            <person name="Schmutz J."/>
        </authorList>
    </citation>
    <scope>NUCLEOTIDE SEQUENCE</scope>
    <source>
        <strain evidence="1">AP13</strain>
    </source>
</reference>
<proteinExistence type="predicted"/>
<organism evidence="1 2">
    <name type="scientific">Panicum virgatum</name>
    <name type="common">Blackwell switchgrass</name>
    <dbReference type="NCBI Taxonomy" id="38727"/>
    <lineage>
        <taxon>Eukaryota</taxon>
        <taxon>Viridiplantae</taxon>
        <taxon>Streptophyta</taxon>
        <taxon>Embryophyta</taxon>
        <taxon>Tracheophyta</taxon>
        <taxon>Spermatophyta</taxon>
        <taxon>Magnoliopsida</taxon>
        <taxon>Liliopsida</taxon>
        <taxon>Poales</taxon>
        <taxon>Poaceae</taxon>
        <taxon>PACMAD clade</taxon>
        <taxon>Panicoideae</taxon>
        <taxon>Panicodae</taxon>
        <taxon>Paniceae</taxon>
        <taxon>Panicinae</taxon>
        <taxon>Panicum</taxon>
        <taxon>Panicum sect. Hiantes</taxon>
    </lineage>
</organism>
<dbReference type="EMBL" id="CM029044">
    <property type="protein sequence ID" value="KAG2608181.1"/>
    <property type="molecule type" value="Genomic_DNA"/>
</dbReference>
<evidence type="ECO:0000313" key="2">
    <source>
        <dbReference type="Proteomes" id="UP000823388"/>
    </source>
</evidence>
<protein>
    <submittedName>
        <fullName evidence="1">Uncharacterized protein</fullName>
    </submittedName>
</protein>
<comment type="caution">
    <text evidence="1">The sequence shown here is derived from an EMBL/GenBank/DDBJ whole genome shotgun (WGS) entry which is preliminary data.</text>
</comment>